<feature type="region of interest" description="Disordered" evidence="12">
    <location>
        <begin position="50"/>
        <end position="163"/>
    </location>
</feature>
<keyword evidence="8" id="KW-0131">Cell cycle</keyword>
<feature type="region of interest" description="Disordered" evidence="12">
    <location>
        <begin position="1"/>
        <end position="24"/>
    </location>
</feature>
<comment type="similarity">
    <text evidence="2">Belongs to the POC5 family.</text>
</comment>
<evidence type="ECO:0000256" key="2">
    <source>
        <dbReference type="ARBA" id="ARBA00010411"/>
    </source>
</evidence>
<comment type="function">
    <text evidence="10">Essential for the assembly of the distal half of centrioles, required for centriole elongation. Acts as a negative regulator of centriole elongation.</text>
</comment>
<feature type="compositionally biased region" description="Low complexity" evidence="12">
    <location>
        <begin position="420"/>
        <end position="431"/>
    </location>
</feature>
<dbReference type="InterPro" id="IPR033351">
    <property type="entry name" value="POC5"/>
</dbReference>
<keyword evidence="4" id="KW-0963">Cytoplasm</keyword>
<protein>
    <recommendedName>
        <fullName evidence="3">Centrosomal protein POC5</fullName>
    </recommendedName>
    <alternativeName>
        <fullName evidence="9">Protein of centriole 5</fullName>
    </alternativeName>
</protein>
<comment type="subcellular location">
    <subcellularLocation>
        <location evidence="1">Cytoplasm</location>
        <location evidence="1">Cytoskeleton</location>
        <location evidence="1">Microtubule organizing center</location>
        <location evidence="1">Centrosome</location>
        <location evidence="1">Centriole</location>
    </subcellularLocation>
</comment>
<evidence type="ECO:0000256" key="7">
    <source>
        <dbReference type="ARBA" id="ARBA00023212"/>
    </source>
</evidence>
<name>A0ABN8SFJ3_9CNID</name>
<accession>A0ABN8SFJ3</accession>
<evidence type="ECO:0000256" key="6">
    <source>
        <dbReference type="ARBA" id="ARBA00023054"/>
    </source>
</evidence>
<evidence type="ECO:0000256" key="11">
    <source>
        <dbReference type="SAM" id="Coils"/>
    </source>
</evidence>
<comment type="caution">
    <text evidence="13">The sequence shown here is derived from an EMBL/GenBank/DDBJ whole genome shotgun (WGS) entry which is preliminary data.</text>
</comment>
<keyword evidence="14" id="KW-1185">Reference proteome</keyword>
<feature type="compositionally biased region" description="Polar residues" evidence="12">
    <location>
        <begin position="104"/>
        <end position="116"/>
    </location>
</feature>
<organism evidence="13 14">
    <name type="scientific">Porites evermanni</name>
    <dbReference type="NCBI Taxonomy" id="104178"/>
    <lineage>
        <taxon>Eukaryota</taxon>
        <taxon>Metazoa</taxon>
        <taxon>Cnidaria</taxon>
        <taxon>Anthozoa</taxon>
        <taxon>Hexacorallia</taxon>
        <taxon>Scleractinia</taxon>
        <taxon>Fungiina</taxon>
        <taxon>Poritidae</taxon>
        <taxon>Porites</taxon>
    </lineage>
</organism>
<reference evidence="13 14" key="1">
    <citation type="submission" date="2022-05" db="EMBL/GenBank/DDBJ databases">
        <authorList>
            <consortium name="Genoscope - CEA"/>
            <person name="William W."/>
        </authorList>
    </citation>
    <scope>NUCLEOTIDE SEQUENCE [LARGE SCALE GENOMIC DNA]</scope>
</reference>
<sequence length="536" mass="59184">MASSDNDSVPHISDMDSPGSSVSSALQREYEELLKYAVVTPKIQVCPTVYEQSVTTKDDVTASTETDSNSSSSTSSSTSVSTRSSKSEEVSHTAAKEDVKHLPSTPSLRVSFQGQGSIARDSLLRDESSSTTTAAKTPDVEEKSLSSLSPEESPGTPPAPASPVIDADLARMEALLDNWCLDLKRNVLAEFAQCKMGLFEKQKQLLMQEKRRHGVEMNKLMNEMESQKELLLTYEQTLSHKDSIVANVTNAIQKQKERSELLRAFTVWKLRHCDEKREGFASKLARRHYNHTLQSRAWTAWRSVIESKWKQRVEKACQAKAQDVCVKLTEDYESRLQTANRELEMARTEIARLHAERERYEETMKKAFMRGVCALNLEAMSMFREGEEGGRRPPPPASSSDGTFSDTEDMPRRQPPLPIVTTSGQSVTQQQFGYVPSRQRPPAERPGQLGGKTVTVKAVCRSDIQGQKATAGLVGTQGPVSSVLIEKHSSEQAASGAPPIRHPHGQRAPQARSTGARTSRGPAVQTIHTTPVKVVH</sequence>
<dbReference type="Proteomes" id="UP001159427">
    <property type="component" value="Unassembled WGS sequence"/>
</dbReference>
<feature type="coiled-coil region" evidence="11">
    <location>
        <begin position="329"/>
        <end position="370"/>
    </location>
</feature>
<feature type="compositionally biased region" description="Low complexity" evidence="12">
    <location>
        <begin position="15"/>
        <end position="24"/>
    </location>
</feature>
<keyword evidence="6 11" id="KW-0175">Coiled coil</keyword>
<evidence type="ECO:0000256" key="4">
    <source>
        <dbReference type="ARBA" id="ARBA00022490"/>
    </source>
</evidence>
<evidence type="ECO:0000313" key="14">
    <source>
        <dbReference type="Proteomes" id="UP001159427"/>
    </source>
</evidence>
<dbReference type="EMBL" id="CALNXI010002619">
    <property type="protein sequence ID" value="CAH3189461.1"/>
    <property type="molecule type" value="Genomic_DNA"/>
</dbReference>
<keyword evidence="7" id="KW-0206">Cytoskeleton</keyword>
<evidence type="ECO:0000313" key="13">
    <source>
        <dbReference type="EMBL" id="CAH3189461.1"/>
    </source>
</evidence>
<evidence type="ECO:0000256" key="3">
    <source>
        <dbReference type="ARBA" id="ARBA00014910"/>
    </source>
</evidence>
<keyword evidence="5" id="KW-0677">Repeat</keyword>
<evidence type="ECO:0000256" key="9">
    <source>
        <dbReference type="ARBA" id="ARBA00031694"/>
    </source>
</evidence>
<evidence type="ECO:0000256" key="1">
    <source>
        <dbReference type="ARBA" id="ARBA00004114"/>
    </source>
</evidence>
<evidence type="ECO:0000256" key="10">
    <source>
        <dbReference type="ARBA" id="ARBA00049959"/>
    </source>
</evidence>
<proteinExistence type="inferred from homology"/>
<evidence type="ECO:0000256" key="8">
    <source>
        <dbReference type="ARBA" id="ARBA00023306"/>
    </source>
</evidence>
<evidence type="ECO:0000256" key="5">
    <source>
        <dbReference type="ARBA" id="ARBA00022737"/>
    </source>
</evidence>
<evidence type="ECO:0000256" key="12">
    <source>
        <dbReference type="SAM" id="MobiDB-lite"/>
    </source>
</evidence>
<dbReference type="PANTHER" id="PTHR28618">
    <property type="entry name" value="CENTROSOMAL PROTEIN POC5"/>
    <property type="match status" value="1"/>
</dbReference>
<feature type="region of interest" description="Disordered" evidence="12">
    <location>
        <begin position="385"/>
        <end position="451"/>
    </location>
</feature>
<feature type="compositionally biased region" description="Low complexity" evidence="12">
    <location>
        <begin position="61"/>
        <end position="84"/>
    </location>
</feature>
<dbReference type="PANTHER" id="PTHR28618:SF1">
    <property type="entry name" value="CENTROSOMAL PROTEIN POC5"/>
    <property type="match status" value="1"/>
</dbReference>
<feature type="compositionally biased region" description="Basic and acidic residues" evidence="12">
    <location>
        <begin position="85"/>
        <end position="101"/>
    </location>
</feature>
<feature type="compositionally biased region" description="Low complexity" evidence="12">
    <location>
        <begin position="145"/>
        <end position="154"/>
    </location>
</feature>
<gene>
    <name evidence="13" type="ORF">PEVE_00019413</name>
</gene>
<feature type="region of interest" description="Disordered" evidence="12">
    <location>
        <begin position="488"/>
        <end position="536"/>
    </location>
</feature>